<proteinExistence type="predicted"/>
<reference evidence="1" key="2">
    <citation type="journal article" date="2022" name="New Phytol.">
        <title>Evolutionary transition to the ectomycorrhizal habit in the genomes of a hyperdiverse lineage of mushroom-forming fungi.</title>
        <authorList>
            <person name="Looney B."/>
            <person name="Miyauchi S."/>
            <person name="Morin E."/>
            <person name="Drula E."/>
            <person name="Courty P.E."/>
            <person name="Kohler A."/>
            <person name="Kuo A."/>
            <person name="LaButti K."/>
            <person name="Pangilinan J."/>
            <person name="Lipzen A."/>
            <person name="Riley R."/>
            <person name="Andreopoulos W."/>
            <person name="He G."/>
            <person name="Johnson J."/>
            <person name="Nolan M."/>
            <person name="Tritt A."/>
            <person name="Barry K.W."/>
            <person name="Grigoriev I.V."/>
            <person name="Nagy L.G."/>
            <person name="Hibbett D."/>
            <person name="Henrissat B."/>
            <person name="Matheny P.B."/>
            <person name="Labbe J."/>
            <person name="Martin F.M."/>
        </authorList>
    </citation>
    <scope>NUCLEOTIDE SEQUENCE</scope>
    <source>
        <strain evidence="1">FP105234-sp</strain>
    </source>
</reference>
<keyword evidence="2" id="KW-1185">Reference proteome</keyword>
<organism evidence="1 2">
    <name type="scientific">Auriscalpium vulgare</name>
    <dbReference type="NCBI Taxonomy" id="40419"/>
    <lineage>
        <taxon>Eukaryota</taxon>
        <taxon>Fungi</taxon>
        <taxon>Dikarya</taxon>
        <taxon>Basidiomycota</taxon>
        <taxon>Agaricomycotina</taxon>
        <taxon>Agaricomycetes</taxon>
        <taxon>Russulales</taxon>
        <taxon>Auriscalpiaceae</taxon>
        <taxon>Auriscalpium</taxon>
    </lineage>
</organism>
<accession>A0ACB8RN53</accession>
<dbReference type="Proteomes" id="UP000814033">
    <property type="component" value="Unassembled WGS sequence"/>
</dbReference>
<protein>
    <submittedName>
        <fullName evidence="1">Uncharacterized protein</fullName>
    </submittedName>
</protein>
<dbReference type="EMBL" id="MU275967">
    <property type="protein sequence ID" value="KAI0044933.1"/>
    <property type="molecule type" value="Genomic_DNA"/>
</dbReference>
<comment type="caution">
    <text evidence="1">The sequence shown here is derived from an EMBL/GenBank/DDBJ whole genome shotgun (WGS) entry which is preliminary data.</text>
</comment>
<evidence type="ECO:0000313" key="1">
    <source>
        <dbReference type="EMBL" id="KAI0044933.1"/>
    </source>
</evidence>
<name>A0ACB8RN53_9AGAM</name>
<sequence length="168" mass="19404">MLKLSGYFMSLADTREFTKLLGVDVSSAKDQDLEWLLNTWLFENNMHHILAAFTDPFKQTFDSVDEIGTTFIANEAIQKFSDTEPKMEETATVLKVKEWITDTVKGTPLAGLNYRFIQMVDCWKMTMFGVHPRARPPPPTPIVLGKEEAAEFLKERRKRFLESRRRAV</sequence>
<evidence type="ECO:0000313" key="2">
    <source>
        <dbReference type="Proteomes" id="UP000814033"/>
    </source>
</evidence>
<gene>
    <name evidence="1" type="ORF">FA95DRAFT_208106</name>
</gene>
<reference evidence="1" key="1">
    <citation type="submission" date="2021-02" db="EMBL/GenBank/DDBJ databases">
        <authorList>
            <consortium name="DOE Joint Genome Institute"/>
            <person name="Ahrendt S."/>
            <person name="Looney B.P."/>
            <person name="Miyauchi S."/>
            <person name="Morin E."/>
            <person name="Drula E."/>
            <person name="Courty P.E."/>
            <person name="Chicoki N."/>
            <person name="Fauchery L."/>
            <person name="Kohler A."/>
            <person name="Kuo A."/>
            <person name="Labutti K."/>
            <person name="Pangilinan J."/>
            <person name="Lipzen A."/>
            <person name="Riley R."/>
            <person name="Andreopoulos W."/>
            <person name="He G."/>
            <person name="Johnson J."/>
            <person name="Barry K.W."/>
            <person name="Grigoriev I.V."/>
            <person name="Nagy L."/>
            <person name="Hibbett D."/>
            <person name="Henrissat B."/>
            <person name="Matheny P.B."/>
            <person name="Labbe J."/>
            <person name="Martin F."/>
        </authorList>
    </citation>
    <scope>NUCLEOTIDE SEQUENCE</scope>
    <source>
        <strain evidence="1">FP105234-sp</strain>
    </source>
</reference>